<dbReference type="InterPro" id="IPR006015">
    <property type="entry name" value="Universal_stress_UspA"/>
</dbReference>
<dbReference type="Gene3D" id="3.40.50.620">
    <property type="entry name" value="HUPs"/>
    <property type="match status" value="2"/>
</dbReference>
<keyword evidence="4" id="KW-1185">Reference proteome</keyword>
<dbReference type="Pfam" id="PF00582">
    <property type="entry name" value="Usp"/>
    <property type="match status" value="2"/>
</dbReference>
<dbReference type="PRINTS" id="PR01438">
    <property type="entry name" value="UNVRSLSTRESS"/>
</dbReference>
<reference evidence="3 4" key="1">
    <citation type="submission" date="2009-02" db="EMBL/GenBank/DDBJ databases">
        <title>The Genome Sequence of Oxalobacter formigenes OXCC13.</title>
        <authorList>
            <consortium name="The Broad Institute Genome Sequencing Platform"/>
            <person name="Ward D."/>
            <person name="Young S.K."/>
            <person name="Kodira C.D."/>
            <person name="Zeng Q."/>
            <person name="Koehrsen M."/>
            <person name="Alvarado L."/>
            <person name="Berlin A."/>
            <person name="Borenstein D."/>
            <person name="Chen Z."/>
            <person name="Engels R."/>
            <person name="Freedman E."/>
            <person name="Gellesch M."/>
            <person name="Goldberg J."/>
            <person name="Griggs A."/>
            <person name="Gujja S."/>
            <person name="Heiman D."/>
            <person name="Hepburn T."/>
            <person name="Howarth C."/>
            <person name="Jen D."/>
            <person name="Larson L."/>
            <person name="Lewis B."/>
            <person name="Mehta T."/>
            <person name="Park D."/>
            <person name="Pearson M."/>
            <person name="Roberts A."/>
            <person name="Saif S."/>
            <person name="Shea T."/>
            <person name="Shenoy N."/>
            <person name="Sisk P."/>
            <person name="Stolte C."/>
            <person name="Sykes S."/>
            <person name="Walk T."/>
            <person name="White J."/>
            <person name="Yandava C."/>
            <person name="Allison M.J."/>
            <person name="Lander E."/>
            <person name="Nusbaum C."/>
            <person name="Galagan J."/>
            <person name="Birren B."/>
        </authorList>
    </citation>
    <scope>NUCLEOTIDE SEQUENCE [LARGE SCALE GENOMIC DNA]</scope>
    <source>
        <strain evidence="3 4">OXCC13</strain>
    </source>
</reference>
<name>C3X977_OXAFO</name>
<accession>C3X977</accession>
<evidence type="ECO:0000256" key="1">
    <source>
        <dbReference type="ARBA" id="ARBA00008791"/>
    </source>
</evidence>
<dbReference type="EMBL" id="GG658170">
    <property type="protein sequence ID" value="EEO29753.1"/>
    <property type="molecule type" value="Genomic_DNA"/>
</dbReference>
<organism evidence="3 4">
    <name type="scientific">Oxalobacter formigenes OXCC13</name>
    <dbReference type="NCBI Taxonomy" id="556269"/>
    <lineage>
        <taxon>Bacteria</taxon>
        <taxon>Pseudomonadati</taxon>
        <taxon>Pseudomonadota</taxon>
        <taxon>Betaproteobacteria</taxon>
        <taxon>Burkholderiales</taxon>
        <taxon>Oxalobacteraceae</taxon>
        <taxon>Oxalobacter</taxon>
    </lineage>
</organism>
<dbReference type="HOGENOM" id="CLU_049301_2_1_4"/>
<evidence type="ECO:0000313" key="4">
    <source>
        <dbReference type="Proteomes" id="UP000005089"/>
    </source>
</evidence>
<dbReference type="eggNOG" id="COG0589">
    <property type="taxonomic scope" value="Bacteria"/>
</dbReference>
<evidence type="ECO:0000313" key="3">
    <source>
        <dbReference type="EMBL" id="EEO29753.1"/>
    </source>
</evidence>
<protein>
    <submittedName>
        <fullName evidence="3">Universal stress family protein</fullName>
    </submittedName>
</protein>
<evidence type="ECO:0000259" key="2">
    <source>
        <dbReference type="Pfam" id="PF00582"/>
    </source>
</evidence>
<dbReference type="RefSeq" id="WP_005880475.1">
    <property type="nucleotide sequence ID" value="NZ_CP019430.1"/>
</dbReference>
<dbReference type="PANTHER" id="PTHR46268:SF6">
    <property type="entry name" value="UNIVERSAL STRESS PROTEIN UP12"/>
    <property type="match status" value="1"/>
</dbReference>
<dbReference type="InterPro" id="IPR014729">
    <property type="entry name" value="Rossmann-like_a/b/a_fold"/>
</dbReference>
<dbReference type="GeneID" id="77135308"/>
<feature type="domain" description="UspA" evidence="2">
    <location>
        <begin position="154"/>
        <end position="295"/>
    </location>
</feature>
<gene>
    <name evidence="3" type="ORF">OFBG_00781</name>
</gene>
<proteinExistence type="inferred from homology"/>
<dbReference type="AlphaFoldDB" id="C3X977"/>
<dbReference type="SUPFAM" id="SSF52402">
    <property type="entry name" value="Adenine nucleotide alpha hydrolases-like"/>
    <property type="match status" value="2"/>
</dbReference>
<dbReference type="PANTHER" id="PTHR46268">
    <property type="entry name" value="STRESS RESPONSE PROTEIN NHAX"/>
    <property type="match status" value="1"/>
</dbReference>
<comment type="similarity">
    <text evidence="1">Belongs to the universal stress protein A family.</text>
</comment>
<dbReference type="InterPro" id="IPR006016">
    <property type="entry name" value="UspA"/>
</dbReference>
<dbReference type="OrthoDB" id="9792500at2"/>
<sequence>MKKIASIMVATDMSTCAVMAEKRAALLCRQLGIDTLDIINVQDLSVIDMLTRALKSPTDETKRVVREGLAADLENITKRLEEAYGINSRLVIRFGKPAHEITTRVIGEKTGLLVVGAHGNDPGSDMFLGNLPSKLLQFNPCPLLIVRKAPTTEYRKIIVAVDFSEISLYLAQQALAIATPETEIVLVHAYEVPNEGMMRYASVSEGLLHEFRSNIRLKAGAEMQDFISQLDVPNPITPVIQFGVPSVVLKENIEANNPDLIVMGKHGRTRLEEFLLGSTTRNTINETDCDILVVPPAAIDRDLGLAGKGI</sequence>
<dbReference type="STRING" id="847.BRW83_1437"/>
<dbReference type="Proteomes" id="UP000005089">
    <property type="component" value="Unassembled WGS sequence"/>
</dbReference>
<dbReference type="CDD" id="cd00293">
    <property type="entry name" value="USP-like"/>
    <property type="match status" value="2"/>
</dbReference>
<feature type="domain" description="UspA" evidence="2">
    <location>
        <begin position="6"/>
        <end position="147"/>
    </location>
</feature>